<dbReference type="OrthoDB" id="9809287at2"/>
<evidence type="ECO:0000313" key="4">
    <source>
        <dbReference type="EMBL" id="AHF77544.1"/>
    </source>
</evidence>
<dbReference type="HOGENOM" id="CLU_010194_4_1_6"/>
<dbReference type="CDD" id="cd05355">
    <property type="entry name" value="SDR_c1"/>
    <property type="match status" value="1"/>
</dbReference>
<dbReference type="NCBIfam" id="NF005214">
    <property type="entry name" value="PRK06701.1"/>
    <property type="match status" value="1"/>
</dbReference>
<dbReference type="InterPro" id="IPR020904">
    <property type="entry name" value="Sc_DH/Rdtase_CS"/>
</dbReference>
<accession>W0HUV7</accession>
<keyword evidence="5" id="KW-1185">Reference proteome</keyword>
<dbReference type="RefSeq" id="WP_025422695.1">
    <property type="nucleotide sequence ID" value="NZ_CP006569.1"/>
</dbReference>
<dbReference type="PATRIC" id="fig|1239307.3.peg.2796"/>
<dbReference type="SUPFAM" id="SSF51735">
    <property type="entry name" value="NAD(P)-binding Rossmann-fold domains"/>
    <property type="match status" value="1"/>
</dbReference>
<evidence type="ECO:0000256" key="2">
    <source>
        <dbReference type="ARBA" id="ARBA00023002"/>
    </source>
</evidence>
<dbReference type="InterPro" id="IPR002347">
    <property type="entry name" value="SDR_fam"/>
</dbReference>
<dbReference type="GO" id="GO:0016614">
    <property type="term" value="F:oxidoreductase activity, acting on CH-OH group of donors"/>
    <property type="evidence" value="ECO:0007669"/>
    <property type="project" value="UniProtKB-ARBA"/>
</dbReference>
<proteinExistence type="inferred from homology"/>
<dbReference type="Pfam" id="PF13561">
    <property type="entry name" value="adh_short_C2"/>
    <property type="match status" value="1"/>
</dbReference>
<dbReference type="PANTHER" id="PTHR48107:SF16">
    <property type="entry name" value="NADPH-DEPENDENT ALDEHYDE REDUCTASE 1, CHLOROPLASTIC"/>
    <property type="match status" value="1"/>
</dbReference>
<evidence type="ECO:0000313" key="5">
    <source>
        <dbReference type="Proteomes" id="UP000019028"/>
    </source>
</evidence>
<organism evidence="4 5">
    <name type="scientific">Sodalis praecaptivus</name>
    <dbReference type="NCBI Taxonomy" id="1239307"/>
    <lineage>
        <taxon>Bacteria</taxon>
        <taxon>Pseudomonadati</taxon>
        <taxon>Pseudomonadota</taxon>
        <taxon>Gammaproteobacteria</taxon>
        <taxon>Enterobacterales</taxon>
        <taxon>Bruguierivoracaceae</taxon>
        <taxon>Sodalis</taxon>
    </lineage>
</organism>
<name>W0HUV7_9GAMM</name>
<evidence type="ECO:0000256" key="3">
    <source>
        <dbReference type="SAM" id="MobiDB-lite"/>
    </source>
</evidence>
<dbReference type="InterPro" id="IPR036291">
    <property type="entry name" value="NAD(P)-bd_dom_sf"/>
</dbReference>
<gene>
    <name evidence="4" type="ORF">Sant_2504</name>
</gene>
<comment type="similarity">
    <text evidence="1">Belongs to the short-chain dehydrogenases/reductases (SDR) family.</text>
</comment>
<dbReference type="PRINTS" id="PR00081">
    <property type="entry name" value="GDHRDH"/>
</dbReference>
<sequence length="288" mass="30635">MSEKYPQQAPPAQRQHTQPGEESAMDPQPVYDDPDYRAGGKLKDKIAVITGGDSGIGRAVAVAFAKEGADVAIVYLSEDNDAQQTRSAVEYYGARALLIRGDLAEVSFSAQVVNETLAHFGKLDILVNVAGEQHPQADFGAITPQQLERTFRTNIFSMFYLCQAALPYLASGATIINTASITAYQGRPDLIDYSSTKGAITSFTRALSNHLAPKGIRVNGVAPGPIWTPLVPSTFSPEQVASFGESKPLGRPGQPAELAPAYVYLACGDSSYVSGQMLHVNGGEVVNG</sequence>
<reference evidence="4 5" key="1">
    <citation type="journal article" date="2014" name="Genome Biol. Evol.">
        <title>Genome degeneration and adaptation in a nascent stage of symbiosis.</title>
        <authorList>
            <person name="Oakeson K.F."/>
            <person name="Gil R."/>
            <person name="Clayton A.L."/>
            <person name="Dunn D.M."/>
            <person name="von Niederhausern A.C."/>
            <person name="Hamil C."/>
            <person name="Aoyagi A."/>
            <person name="Duval B."/>
            <person name="Baca A."/>
            <person name="Silva F.J."/>
            <person name="Vallier A."/>
            <person name="Jackson D.G."/>
            <person name="Latorre A."/>
            <person name="Weiss R.B."/>
            <person name="Heddi A."/>
            <person name="Moya A."/>
            <person name="Dale C."/>
        </authorList>
    </citation>
    <scope>NUCLEOTIDE SEQUENCE [LARGE SCALE GENOMIC DNA]</scope>
    <source>
        <strain evidence="4 5">HS1</strain>
    </source>
</reference>
<dbReference type="KEGG" id="sod:Sant_2504"/>
<dbReference type="AlphaFoldDB" id="W0HUV7"/>
<dbReference type="PRINTS" id="PR00080">
    <property type="entry name" value="SDRFAMILY"/>
</dbReference>
<dbReference type="Gene3D" id="3.40.50.720">
    <property type="entry name" value="NAD(P)-binding Rossmann-like Domain"/>
    <property type="match status" value="1"/>
</dbReference>
<dbReference type="PANTHER" id="PTHR48107">
    <property type="entry name" value="NADPH-DEPENDENT ALDEHYDE REDUCTASE-LIKE PROTEIN, CHLOROPLASTIC-RELATED"/>
    <property type="match status" value="1"/>
</dbReference>
<protein>
    <submittedName>
        <fullName evidence="4">Short chain dehydrogenase/reductase family oxidoreductase</fullName>
    </submittedName>
</protein>
<dbReference type="EMBL" id="CP006569">
    <property type="protein sequence ID" value="AHF77544.1"/>
    <property type="molecule type" value="Genomic_DNA"/>
</dbReference>
<dbReference type="Proteomes" id="UP000019028">
    <property type="component" value="Chromosome"/>
</dbReference>
<evidence type="ECO:0000256" key="1">
    <source>
        <dbReference type="ARBA" id="ARBA00006484"/>
    </source>
</evidence>
<dbReference type="PROSITE" id="PS00061">
    <property type="entry name" value="ADH_SHORT"/>
    <property type="match status" value="1"/>
</dbReference>
<feature type="region of interest" description="Disordered" evidence="3">
    <location>
        <begin position="1"/>
        <end position="36"/>
    </location>
</feature>
<dbReference type="FunFam" id="3.40.50.720:FF:000084">
    <property type="entry name" value="Short-chain dehydrogenase reductase"/>
    <property type="match status" value="1"/>
</dbReference>
<keyword evidence="2" id="KW-0560">Oxidoreductase</keyword>